<keyword evidence="5" id="KW-0408">Iron</keyword>
<sequence>MDIITSKVATSADSDNVTSILEGCPADSAAAGRANVCESCPGRELCLSQGSLDPDQPAIDLRMNAIKHKILVVSGKGGVGKSSMAAALSNGLSTKGKKVGLLDLDICGPSQAQLMGVDGEAVMNTEWGWKPVVSPHTGVKVISVASLLASGEDSLAFRGPRKTALIKRFVKDVFWGRLDYLIIDTPPGTSDEHLTVVKILQNTKPDGAIIVTTPQSVALATVRKEIDFCSKMRVNIIGIVENMSAFACPCCGEVSEIFSSGGGERLAEEFGLAFLGRIPIDPSIAEHGEEGSNLVAASANTTGSQALLKTCDNVIRIIEG</sequence>
<evidence type="ECO:0000256" key="2">
    <source>
        <dbReference type="ARBA" id="ARBA00022723"/>
    </source>
</evidence>
<evidence type="ECO:0000256" key="6">
    <source>
        <dbReference type="ARBA" id="ARBA00023014"/>
    </source>
</evidence>
<evidence type="ECO:0000313" key="7">
    <source>
        <dbReference type="Proteomes" id="UP000695022"/>
    </source>
</evidence>
<dbReference type="InterPro" id="IPR000808">
    <property type="entry name" value="Mrp-like_CS"/>
</dbReference>
<dbReference type="SUPFAM" id="SSF52540">
    <property type="entry name" value="P-loop containing nucleoside triphosphate hydrolases"/>
    <property type="match status" value="1"/>
</dbReference>
<dbReference type="PANTHER" id="PTHR23264:SF21">
    <property type="entry name" value="NUCLEOTIDE BINDING PROTEIN 1-LIKE PROTEIN"/>
    <property type="match status" value="1"/>
</dbReference>
<keyword evidence="6" id="KW-0411">Iron-sulfur</keyword>
<dbReference type="InterPro" id="IPR027417">
    <property type="entry name" value="P-loop_NTPase"/>
</dbReference>
<dbReference type="RefSeq" id="XP_014668454.1">
    <property type="nucleotide sequence ID" value="XM_014812968.1"/>
</dbReference>
<dbReference type="InterPro" id="IPR033756">
    <property type="entry name" value="YlxH/NBP35"/>
</dbReference>
<keyword evidence="2" id="KW-0479">Metal-binding</keyword>
<dbReference type="PROSITE" id="PS01215">
    <property type="entry name" value="MRP"/>
    <property type="match status" value="1"/>
</dbReference>
<dbReference type="Pfam" id="PF10609">
    <property type="entry name" value="ParA"/>
    <property type="match status" value="1"/>
</dbReference>
<accession>A0ABM1E8D3</accession>
<keyword evidence="4" id="KW-0067">ATP-binding</keyword>
<reference evidence="8" key="1">
    <citation type="submission" date="2025-08" db="UniProtKB">
        <authorList>
            <consortium name="RefSeq"/>
        </authorList>
    </citation>
    <scope>IDENTIFICATION</scope>
</reference>
<evidence type="ECO:0000313" key="8">
    <source>
        <dbReference type="RefSeq" id="XP_014668454.1"/>
    </source>
</evidence>
<dbReference type="InterPro" id="IPR019591">
    <property type="entry name" value="Mrp/NBP35_ATP-bd"/>
</dbReference>
<keyword evidence="1" id="KW-0004">4Fe-4S</keyword>
<dbReference type="CDD" id="cd02037">
    <property type="entry name" value="Mrp_NBP35"/>
    <property type="match status" value="1"/>
</dbReference>
<dbReference type="Proteomes" id="UP000695022">
    <property type="component" value="Unplaced"/>
</dbReference>
<evidence type="ECO:0000256" key="3">
    <source>
        <dbReference type="ARBA" id="ARBA00022741"/>
    </source>
</evidence>
<dbReference type="PANTHER" id="PTHR23264">
    <property type="entry name" value="NUCLEOTIDE-BINDING PROTEIN NBP35 YEAST -RELATED"/>
    <property type="match status" value="1"/>
</dbReference>
<protein>
    <submittedName>
        <fullName evidence="8">Cytosolic Fe-S cluster assembly factor NUBP2 homolog</fullName>
    </submittedName>
</protein>
<evidence type="ECO:0000256" key="1">
    <source>
        <dbReference type="ARBA" id="ARBA00022485"/>
    </source>
</evidence>
<evidence type="ECO:0000256" key="4">
    <source>
        <dbReference type="ARBA" id="ARBA00022840"/>
    </source>
</evidence>
<keyword evidence="7" id="KW-1185">Reference proteome</keyword>
<name>A0ABM1E8D3_PRICU</name>
<dbReference type="GeneID" id="106809767"/>
<keyword evidence="3" id="KW-0547">Nucleotide-binding</keyword>
<proteinExistence type="inferred from homology"/>
<organism evidence="7 8">
    <name type="scientific">Priapulus caudatus</name>
    <name type="common">Priapulid worm</name>
    <dbReference type="NCBI Taxonomy" id="37621"/>
    <lineage>
        <taxon>Eukaryota</taxon>
        <taxon>Metazoa</taxon>
        <taxon>Ecdysozoa</taxon>
        <taxon>Scalidophora</taxon>
        <taxon>Priapulida</taxon>
        <taxon>Priapulimorpha</taxon>
        <taxon>Priapulimorphida</taxon>
        <taxon>Priapulidae</taxon>
        <taxon>Priapulus</taxon>
    </lineage>
</organism>
<gene>
    <name evidence="8" type="primary">LOC106809767</name>
</gene>
<dbReference type="HAMAP" id="MF_02040">
    <property type="entry name" value="Mrp_NBP35"/>
    <property type="match status" value="1"/>
</dbReference>
<dbReference type="Gene3D" id="3.40.50.300">
    <property type="entry name" value="P-loop containing nucleotide triphosphate hydrolases"/>
    <property type="match status" value="1"/>
</dbReference>
<evidence type="ECO:0000256" key="5">
    <source>
        <dbReference type="ARBA" id="ARBA00023004"/>
    </source>
</evidence>